<dbReference type="PANTHER" id="PTHR31636">
    <property type="entry name" value="OSJNBA0084A10.13 PROTEIN-RELATED"/>
    <property type="match status" value="1"/>
</dbReference>
<dbReference type="InterPro" id="IPR005202">
    <property type="entry name" value="TF_GRAS"/>
</dbReference>
<evidence type="ECO:0000256" key="3">
    <source>
        <dbReference type="SAM" id="MobiDB-lite"/>
    </source>
</evidence>
<keyword evidence="5" id="KW-1185">Reference proteome</keyword>
<proteinExistence type="predicted"/>
<keyword evidence="1" id="KW-0805">Transcription regulation</keyword>
<name>A0A176W423_MARPO</name>
<evidence type="ECO:0000313" key="5">
    <source>
        <dbReference type="Proteomes" id="UP000077202"/>
    </source>
</evidence>
<dbReference type="Proteomes" id="UP000077202">
    <property type="component" value="Unassembled WGS sequence"/>
</dbReference>
<gene>
    <name evidence="4" type="ORF">AXG93_2015s1200</name>
</gene>
<dbReference type="EMBL" id="LVLJ01001907">
    <property type="protein sequence ID" value="OAE27393.1"/>
    <property type="molecule type" value="Genomic_DNA"/>
</dbReference>
<comment type="caution">
    <text evidence="4">The sequence shown here is derived from an EMBL/GenBank/DDBJ whole genome shotgun (WGS) entry which is preliminary data.</text>
</comment>
<keyword evidence="2" id="KW-0804">Transcription</keyword>
<evidence type="ECO:0000256" key="2">
    <source>
        <dbReference type="ARBA" id="ARBA00023163"/>
    </source>
</evidence>
<evidence type="ECO:0000256" key="1">
    <source>
        <dbReference type="ARBA" id="ARBA00023015"/>
    </source>
</evidence>
<evidence type="ECO:0000313" key="4">
    <source>
        <dbReference type="EMBL" id="OAE27393.1"/>
    </source>
</evidence>
<dbReference type="Pfam" id="PF03514">
    <property type="entry name" value="GRAS"/>
    <property type="match status" value="1"/>
</dbReference>
<dbReference type="PROSITE" id="PS50985">
    <property type="entry name" value="GRAS"/>
    <property type="match status" value="1"/>
</dbReference>
<dbReference type="AlphaFoldDB" id="A0A176W423"/>
<organism evidence="4 5">
    <name type="scientific">Marchantia polymorpha subsp. ruderalis</name>
    <dbReference type="NCBI Taxonomy" id="1480154"/>
    <lineage>
        <taxon>Eukaryota</taxon>
        <taxon>Viridiplantae</taxon>
        <taxon>Streptophyta</taxon>
        <taxon>Embryophyta</taxon>
        <taxon>Marchantiophyta</taxon>
        <taxon>Marchantiopsida</taxon>
        <taxon>Marchantiidae</taxon>
        <taxon>Marchantiales</taxon>
        <taxon>Marchantiaceae</taxon>
        <taxon>Marchantia</taxon>
    </lineage>
</organism>
<feature type="compositionally biased region" description="Basic and acidic residues" evidence="3">
    <location>
        <begin position="61"/>
        <end position="73"/>
    </location>
</feature>
<protein>
    <submittedName>
        <fullName evidence="4">Uncharacterized protein</fullName>
    </submittedName>
</protein>
<feature type="region of interest" description="Disordered" evidence="3">
    <location>
        <begin position="60"/>
        <end position="80"/>
    </location>
</feature>
<accession>A0A176W423</accession>
<reference evidence="4" key="1">
    <citation type="submission" date="2016-03" db="EMBL/GenBank/DDBJ databases">
        <title>Mechanisms controlling the formation of the plant cell surface in tip-growing cells are functionally conserved among land plants.</title>
        <authorList>
            <person name="Honkanen S."/>
            <person name="Jones V.A."/>
            <person name="Morieri G."/>
            <person name="Champion C."/>
            <person name="Hetherington A.J."/>
            <person name="Kelly S."/>
            <person name="Saint-Marcoux D."/>
            <person name="Proust H."/>
            <person name="Prescott H."/>
            <person name="Dolan L."/>
        </authorList>
    </citation>
    <scope>NUCLEOTIDE SEQUENCE [LARGE SCALE GENOMIC DNA]</scope>
    <source>
        <tissue evidence="4">Whole gametophyte</tissue>
    </source>
</reference>
<sequence>MEPRGMGVSCHERSCGLVTYAGDLEDFEFDIDAETETETERAELQQLCCSSLWKLKGRKVREREREREEDRGKGGRKGARMGDSWIDPIHYVRGYNAQEGTLMDLGRQLMQRGTGESVWSAGGLGNWQSSRPNRMAGEHNFGAEDTVMRSFETGPLFGVTSTPLSDMTNPRQYQTGGLKQQQQQQQLLLRETLNCHTGVHNVENAKPRVVGSSVLDGCVPSRDPNYGMEFSLTTCEADMKFQLERELEFHRREAERRVWRNNFEAIPQVRMSSGPNSVISSEQNLSNSYVSRGLSTALDRSLPSQLKMGNDYTSRISAAVGGNSGIASEQQQNSKYSSRHSATLGIHGDIAVQAHAGMVHAPRVPDRAAPNNAYVPGGPVGVGQQNCSISAQLNSNSALGYSDRIMETSSSTGYGSQSCEMAADITSVVPSLTYELPDFHSAAFGYSTPVYEERVATNDSTSEPMDCLMGDFQADVVPDAMSPAIAPMFKRTNWDIVNDGFDLLSHGTCPEASGGFPWQSDVLVGDMCHTGHSAINSTSSFLLPTTPKLSSSLELSPASALDEQTMQEFSLVTKVLSFPSNRPSSTGISRDHERKGVVGAETISAQGQGGRDSAEKVERIKEESSERKAVVIKEEVSEPAPISKGERGSVEKMDSSMTMMTRIMRFAETIDSKDDKVALHQRSSALKSAQEFCSVDGDYTQRVAHYFCEALSRRVESRENGNAAAVQEEPYQLPHDLLEDCKFTEACPYTKFVHLTANQAFLEAVEGAESVHIIDFGTMQGVQWSALIQALVSPAGPNAAAPPKKIRITGVASTKLGPNASEYLLRTGRRLTEFAESMGLQIEFLPILEEVQNLDHTSFQIREGEVVAVNLMLQLHQHSGEEGGKRLPKILKLVQSLKPKVVVLVEYEAAVNTETSDPQTRLLDAMKHYCAVFQTLEEAMPQNCLERTRIERDILGREIRKMFTSTSDKNSMKHASFAQWKDLFTGLGFQAVKPSHYSFSQARLLLWMYEGPYQILNNPQSISLSWHDRVLITVSAWHCL</sequence>